<dbReference type="AlphaFoldDB" id="A0A859DR59"/>
<evidence type="ECO:0000313" key="5">
    <source>
        <dbReference type="Proteomes" id="UP000501316"/>
    </source>
</evidence>
<dbReference type="PANTHER" id="PTHR37813:SF1">
    <property type="entry name" value="FELS-2 PROPHAGE PROTEIN"/>
    <property type="match status" value="1"/>
</dbReference>
<dbReference type="PANTHER" id="PTHR37813">
    <property type="entry name" value="FELS-2 PROPHAGE PROTEIN"/>
    <property type="match status" value="1"/>
</dbReference>
<keyword evidence="2" id="KW-0175">Coiled coil</keyword>
<feature type="coiled-coil region" evidence="2">
    <location>
        <begin position="163"/>
        <end position="225"/>
    </location>
</feature>
<accession>A0A859DR59</accession>
<evidence type="ECO:0000259" key="3">
    <source>
        <dbReference type="Pfam" id="PF10145"/>
    </source>
</evidence>
<evidence type="ECO:0000256" key="2">
    <source>
        <dbReference type="SAM" id="Coils"/>
    </source>
</evidence>
<organism evidence="4 5">
    <name type="scientific">Caproicibacterium lactatifermentans</name>
    <dbReference type="NCBI Taxonomy" id="2666138"/>
    <lineage>
        <taxon>Bacteria</taxon>
        <taxon>Bacillati</taxon>
        <taxon>Bacillota</taxon>
        <taxon>Clostridia</taxon>
        <taxon>Eubacteriales</taxon>
        <taxon>Oscillospiraceae</taxon>
        <taxon>Caproicibacterium</taxon>
    </lineage>
</organism>
<keyword evidence="1" id="KW-1188">Viral release from host cell</keyword>
<dbReference type="InterPro" id="IPR010090">
    <property type="entry name" value="Phage_tape_meas"/>
</dbReference>
<name>A0A859DR59_9FIRM</name>
<feature type="coiled-coil region" evidence="2">
    <location>
        <begin position="107"/>
        <end position="134"/>
    </location>
</feature>
<feature type="domain" description="Phage tail tape measure protein" evidence="3">
    <location>
        <begin position="298"/>
        <end position="497"/>
    </location>
</feature>
<dbReference type="RefSeq" id="WP_086035374.1">
    <property type="nucleotide sequence ID" value="NZ_CP046051.1"/>
</dbReference>
<evidence type="ECO:0000256" key="1">
    <source>
        <dbReference type="ARBA" id="ARBA00022612"/>
    </source>
</evidence>
<evidence type="ECO:0000313" key="4">
    <source>
        <dbReference type="EMBL" id="QKN24300.1"/>
    </source>
</evidence>
<dbReference type="Pfam" id="PF10145">
    <property type="entry name" value="PhageMin_Tail"/>
    <property type="match status" value="1"/>
</dbReference>
<sequence length="929" mass="96623">MPIDMGVAKGHIDIDFRNLQTGVASATKQLKRLSSEYNLQESSLKKLEAGLKQSGCAFQQAAQHSQYLSNELQSAKAKAETYNRSIAGLNAVIEKSKAAQAELAPKIEKVSAQYERAQAKIKAASETYKAAANATKEAVKAHGEDSEEAKAAAQAEEAAGKSYNSARSSVEKYKNELLQLNGKQEAYRLDIEGAKDKTVEFQTALNRSQAEIKNLSSQLATAQSKLITFGTAAQQVGKKWEAAGKKVNEIGNGLTLGVSTPLLAVGGAALKVGNDFESQMSRIKAISGATGTEFEKLEKQAIDLGAQTSFSATESAEAMENLASAGFGTNEIMEAMPGMLDLAASSGEDLASSADIAASTLRGFGLEAGQAGHVADVLAKNVADTNAAISDTGTAMKYIAPVAHSAGWSLEEVTTAIGKLADAGIKGDQAGTTLRGGLARLMQPTKAMKKATKQCSTEFYDAQGKMKPLSTIIDDLQKGTAKMTDQQRDNALATIFGTESLSGWKVLLGSSKPELDKLTNGLKNCDGAAKDMANTMLDNTAGSIEAMKGSLETAGITLQKVMAPSVKMIADDVTNLANSFSKLPSPIQANIVKLGALAIATGPVVKGIGGVISGAGKAAKTVGKLSEKLGKKGVAAAAEEAAKAAGGASSAAKTATAVTGEATGSTSGLNLALSGVAKSAGLSAAGVGAFAGGVAALGIAAYALEKHLTQADLAKRFGEITLSAEECSTAAKDFVDTKWSAKLSLVTDAKKKLDETKKQVQDTGKEIEKYHYMATAGIKLTGNESQSYKSAIGKYISDCQEYLRQKQVTGELAISASFIPTSKSYSSLNSALDGLYSTYNAKLSQLSKQMNNLTTAALKDGVIDADESKAIEALKSKMQTVVDTVSYEKYDAHLKALEITTTDTRLSLQSAGQLAAEVSKENAVSAGQI</sequence>
<dbReference type="EMBL" id="CP046051">
    <property type="protein sequence ID" value="QKN24300.1"/>
    <property type="molecule type" value="Genomic_DNA"/>
</dbReference>
<protein>
    <submittedName>
        <fullName evidence="4">Phage tail tape measure protein</fullName>
    </submittedName>
</protein>
<dbReference type="NCBIfam" id="TIGR01760">
    <property type="entry name" value="tape_meas_TP901"/>
    <property type="match status" value="1"/>
</dbReference>
<proteinExistence type="predicted"/>
<dbReference type="KEGG" id="clf:GJQ69_07230"/>
<gene>
    <name evidence="4" type="ORF">GJQ69_07230</name>
</gene>
<reference evidence="4 5" key="1">
    <citation type="submission" date="2019-11" db="EMBL/GenBank/DDBJ databases">
        <authorList>
            <person name="Ren C."/>
            <person name="Wang H."/>
            <person name="Xu Y."/>
        </authorList>
    </citation>
    <scope>NUCLEOTIDE SEQUENCE [LARGE SCALE GENOMIC DNA]</scope>
    <source>
        <strain evidence="4 5">LBM 19010</strain>
    </source>
</reference>
<dbReference type="Proteomes" id="UP000501316">
    <property type="component" value="Chromosome"/>
</dbReference>